<dbReference type="EMBL" id="JBBPEH010000014">
    <property type="protein sequence ID" value="KAK7530176.1"/>
    <property type="molecule type" value="Genomic_DNA"/>
</dbReference>
<reference evidence="1 2" key="1">
    <citation type="submission" date="2024-04" db="EMBL/GenBank/DDBJ databases">
        <title>Phyllosticta paracitricarpa is synonymous to the EU quarantine fungus P. citricarpa based on phylogenomic analyses.</title>
        <authorList>
            <consortium name="Lawrence Berkeley National Laboratory"/>
            <person name="Van ingen-buijs V.A."/>
            <person name="Van westerhoven A.C."/>
            <person name="Haridas S."/>
            <person name="Skiadas P."/>
            <person name="Martin F."/>
            <person name="Groenewald J.Z."/>
            <person name="Crous P.W."/>
            <person name="Seidl M.F."/>
        </authorList>
    </citation>
    <scope>NUCLEOTIDE SEQUENCE [LARGE SCALE GENOMIC DNA]</scope>
    <source>
        <strain evidence="1 2">CPC 17464</strain>
    </source>
</reference>
<proteinExistence type="predicted"/>
<dbReference type="Proteomes" id="UP001360953">
    <property type="component" value="Unassembled WGS sequence"/>
</dbReference>
<name>A0ABR1L6V0_9PEZI</name>
<comment type="caution">
    <text evidence="1">The sequence shown here is derived from an EMBL/GenBank/DDBJ whole genome shotgun (WGS) entry which is preliminary data.</text>
</comment>
<organism evidence="1 2">
    <name type="scientific">Phyllosticta citribraziliensis</name>
    <dbReference type="NCBI Taxonomy" id="989973"/>
    <lineage>
        <taxon>Eukaryota</taxon>
        <taxon>Fungi</taxon>
        <taxon>Dikarya</taxon>
        <taxon>Ascomycota</taxon>
        <taxon>Pezizomycotina</taxon>
        <taxon>Dothideomycetes</taxon>
        <taxon>Dothideomycetes incertae sedis</taxon>
        <taxon>Botryosphaeriales</taxon>
        <taxon>Phyllostictaceae</taxon>
        <taxon>Phyllosticta</taxon>
    </lineage>
</organism>
<keyword evidence="2" id="KW-1185">Reference proteome</keyword>
<accession>A0ABR1L6V0</accession>
<gene>
    <name evidence="1" type="ORF">J3D65DRAFT_147905</name>
</gene>
<sequence>MLERGPPTREQCFSSPPTSVLRVSLFVPLSTSAVETRSLPTFPSPRPRRITFADRSHHGIELSNVDMQRTQGLAWQPSSATSPPFHLPKIFVECFFFFKTPRNCPCARRYAQKSASDFHQILHRQHLKLGNPAARETAWFCHIPVSIARSTTRRLSCAVYWPRRSRRLLFITTHSRHSFAPLISFPSSTKPETSSATHWPFCRHGRIK</sequence>
<protein>
    <submittedName>
        <fullName evidence="1">Uncharacterized protein</fullName>
    </submittedName>
</protein>
<evidence type="ECO:0000313" key="2">
    <source>
        <dbReference type="Proteomes" id="UP001360953"/>
    </source>
</evidence>
<dbReference type="GeneID" id="92026963"/>
<evidence type="ECO:0000313" key="1">
    <source>
        <dbReference type="EMBL" id="KAK7530176.1"/>
    </source>
</evidence>
<dbReference type="RefSeq" id="XP_066650415.1">
    <property type="nucleotide sequence ID" value="XM_066794057.1"/>
</dbReference>